<protein>
    <submittedName>
        <fullName evidence="1">Uncharacterized protein</fullName>
    </submittedName>
</protein>
<dbReference type="GO" id="GO:0007031">
    <property type="term" value="P:peroxisome organization"/>
    <property type="evidence" value="ECO:0007669"/>
    <property type="project" value="InterPro"/>
</dbReference>
<keyword evidence="2" id="KW-1185">Reference proteome</keyword>
<proteinExistence type="predicted"/>
<evidence type="ECO:0000313" key="2">
    <source>
        <dbReference type="Proteomes" id="UP000193922"/>
    </source>
</evidence>
<dbReference type="OrthoDB" id="77656at2759"/>
<gene>
    <name evidence="1" type="ORF">DL89DRAFT_267585</name>
</gene>
<sequence length="323" mass="34667">MSRFFGSRRNALITLASAVTISLVAYLAYEVYQESKDEHDGTDNDDTQQDHADEAVMLEHVEEVIQIAESMPTSPVAASPPKLKRRLAISARGILFNSSNPSDKWSADIDINPQARMALARLASLYELYVVVVVRSDDDKQQIIRALENAGILETTIGDSTVWVDSESQRSSISDAPSSEISAILNSSSSIPPPSPTRRTGLMSASNVLFCQTEEGKAHLVRHLLTLNGASKFTRPRAHAGYAGYIDTNHDVVNHLAGVLHSVTHVVPGAPTATLISRGEVPGMLTAYTKTDDNPAPAASAGPSSVSKSVEVVSDIAESTLYL</sequence>
<dbReference type="PANTHER" id="PTHR34126">
    <property type="entry name" value="PEROXISOME BIOGENESIS PROTEIN 22"/>
    <property type="match status" value="1"/>
</dbReference>
<accession>A0A1Y1WA14</accession>
<dbReference type="EMBL" id="MCFD01000006">
    <property type="protein sequence ID" value="ORX70363.1"/>
    <property type="molecule type" value="Genomic_DNA"/>
</dbReference>
<comment type="caution">
    <text evidence="1">The sequence shown here is derived from an EMBL/GenBank/DDBJ whole genome shotgun (WGS) entry which is preliminary data.</text>
</comment>
<dbReference type="PANTHER" id="PTHR34126:SF1">
    <property type="entry name" value="PEROXISOME BIOGENESIS PROTEIN 22"/>
    <property type="match status" value="1"/>
</dbReference>
<evidence type="ECO:0000313" key="1">
    <source>
        <dbReference type="EMBL" id="ORX70363.1"/>
    </source>
</evidence>
<dbReference type="Proteomes" id="UP000193922">
    <property type="component" value="Unassembled WGS sequence"/>
</dbReference>
<dbReference type="GeneID" id="63804207"/>
<organism evidence="1 2">
    <name type="scientific">Linderina pennispora</name>
    <dbReference type="NCBI Taxonomy" id="61395"/>
    <lineage>
        <taxon>Eukaryota</taxon>
        <taxon>Fungi</taxon>
        <taxon>Fungi incertae sedis</taxon>
        <taxon>Zoopagomycota</taxon>
        <taxon>Kickxellomycotina</taxon>
        <taxon>Kickxellomycetes</taxon>
        <taxon>Kickxellales</taxon>
        <taxon>Kickxellaceae</taxon>
        <taxon>Linderina</taxon>
    </lineage>
</organism>
<dbReference type="InterPro" id="IPR037485">
    <property type="entry name" value="PEX22"/>
</dbReference>
<reference evidence="1 2" key="1">
    <citation type="submission" date="2016-07" db="EMBL/GenBank/DDBJ databases">
        <title>Pervasive Adenine N6-methylation of Active Genes in Fungi.</title>
        <authorList>
            <consortium name="DOE Joint Genome Institute"/>
            <person name="Mondo S.J."/>
            <person name="Dannebaum R.O."/>
            <person name="Kuo R.C."/>
            <person name="Labutti K."/>
            <person name="Haridas S."/>
            <person name="Kuo A."/>
            <person name="Salamov A."/>
            <person name="Ahrendt S.R."/>
            <person name="Lipzen A."/>
            <person name="Sullivan W."/>
            <person name="Andreopoulos W.B."/>
            <person name="Clum A."/>
            <person name="Lindquist E."/>
            <person name="Daum C."/>
            <person name="Ramamoorthy G.K."/>
            <person name="Gryganskyi A."/>
            <person name="Culley D."/>
            <person name="Magnuson J.K."/>
            <person name="James T.Y."/>
            <person name="O'Malley M.A."/>
            <person name="Stajich J.E."/>
            <person name="Spatafora J.W."/>
            <person name="Visel A."/>
            <person name="Grigoriev I.V."/>
        </authorList>
    </citation>
    <scope>NUCLEOTIDE SEQUENCE [LARGE SCALE GENOMIC DNA]</scope>
    <source>
        <strain evidence="1 2">ATCC 12442</strain>
    </source>
</reference>
<name>A0A1Y1WA14_9FUNG</name>
<dbReference type="AlphaFoldDB" id="A0A1Y1WA14"/>
<dbReference type="RefSeq" id="XP_040744001.1">
    <property type="nucleotide sequence ID" value="XM_040887559.1"/>
</dbReference>